<sequence length="155" mass="17530">MNEDETQQEQQEQRYCSQTPLGVLCSAGGAGAGAGQAECYPMAEEAVDDLVATRRQQEEEHIEEKGLIEEAYVSDNLWVQHNGLSSCTDGYRRAPLPRPAPPRRTPPSDRFVRQADLDFLRITNESFRLSEQWPKTGDADMVRRLCGIPKIYFIK</sequence>
<proteinExistence type="predicted"/>
<dbReference type="AlphaFoldDB" id="A0AAE1GZR9"/>
<comment type="caution">
    <text evidence="2">The sequence shown here is derived from an EMBL/GenBank/DDBJ whole genome shotgun (WGS) entry which is preliminary data.</text>
</comment>
<evidence type="ECO:0000313" key="3">
    <source>
        <dbReference type="Proteomes" id="UP001219518"/>
    </source>
</evidence>
<feature type="compositionally biased region" description="Pro residues" evidence="1">
    <location>
        <begin position="96"/>
        <end position="105"/>
    </location>
</feature>
<evidence type="ECO:0000256" key="1">
    <source>
        <dbReference type="SAM" id="MobiDB-lite"/>
    </source>
</evidence>
<keyword evidence="2" id="KW-0687">Ribonucleoprotein</keyword>
<name>A0AAE1GZR9_9NEOP</name>
<organism evidence="2 3">
    <name type="scientific">Frankliniella fusca</name>
    <dbReference type="NCBI Taxonomy" id="407009"/>
    <lineage>
        <taxon>Eukaryota</taxon>
        <taxon>Metazoa</taxon>
        <taxon>Ecdysozoa</taxon>
        <taxon>Arthropoda</taxon>
        <taxon>Hexapoda</taxon>
        <taxon>Insecta</taxon>
        <taxon>Pterygota</taxon>
        <taxon>Neoptera</taxon>
        <taxon>Paraneoptera</taxon>
        <taxon>Thysanoptera</taxon>
        <taxon>Terebrantia</taxon>
        <taxon>Thripoidea</taxon>
        <taxon>Thripidae</taxon>
        <taxon>Frankliniella</taxon>
    </lineage>
</organism>
<gene>
    <name evidence="2" type="ORF">KUF71_021911</name>
</gene>
<feature type="region of interest" description="Disordered" evidence="1">
    <location>
        <begin position="90"/>
        <end position="109"/>
    </location>
</feature>
<dbReference type="Proteomes" id="UP001219518">
    <property type="component" value="Unassembled WGS sequence"/>
</dbReference>
<evidence type="ECO:0000313" key="2">
    <source>
        <dbReference type="EMBL" id="KAK3912341.1"/>
    </source>
</evidence>
<reference evidence="2" key="1">
    <citation type="submission" date="2021-07" db="EMBL/GenBank/DDBJ databases">
        <authorList>
            <person name="Catto M.A."/>
            <person name="Jacobson A."/>
            <person name="Kennedy G."/>
            <person name="Labadie P."/>
            <person name="Hunt B.G."/>
            <person name="Srinivasan R."/>
        </authorList>
    </citation>
    <scope>NUCLEOTIDE SEQUENCE</scope>
    <source>
        <strain evidence="2">PL_HMW_Pooled</strain>
        <tissue evidence="2">Head</tissue>
    </source>
</reference>
<accession>A0AAE1GZR9</accession>
<dbReference type="EMBL" id="JAHWGI010000292">
    <property type="protein sequence ID" value="KAK3912341.1"/>
    <property type="molecule type" value="Genomic_DNA"/>
</dbReference>
<dbReference type="GO" id="GO:1990904">
    <property type="term" value="C:ribonucleoprotein complex"/>
    <property type="evidence" value="ECO:0007669"/>
    <property type="project" value="UniProtKB-KW"/>
</dbReference>
<protein>
    <submittedName>
        <fullName evidence="2">U1 small nuclear ribonucleoprotein component SNU71</fullName>
    </submittedName>
</protein>
<reference evidence="2" key="2">
    <citation type="journal article" date="2023" name="BMC Genomics">
        <title>Pest status, molecular evolution, and epigenetic factors derived from the genome assembly of Frankliniella fusca, a thysanopteran phytovirus vector.</title>
        <authorList>
            <person name="Catto M.A."/>
            <person name="Labadie P.E."/>
            <person name="Jacobson A.L."/>
            <person name="Kennedy G.G."/>
            <person name="Srinivasan R."/>
            <person name="Hunt B.G."/>
        </authorList>
    </citation>
    <scope>NUCLEOTIDE SEQUENCE</scope>
    <source>
        <strain evidence="2">PL_HMW_Pooled</strain>
    </source>
</reference>
<keyword evidence="3" id="KW-1185">Reference proteome</keyword>